<protein>
    <recommendedName>
        <fullName evidence="7">Exonuclease domain-containing protein</fullName>
    </recommendedName>
</protein>
<keyword evidence="6" id="KW-0539">Nucleus</keyword>
<keyword evidence="10" id="KW-1185">Reference proteome</keyword>
<dbReference type="InterPro" id="IPR036397">
    <property type="entry name" value="RNaseH_sf"/>
</dbReference>
<dbReference type="EMBL" id="AMQN01002390">
    <property type="status" value="NOT_ANNOTATED_CDS"/>
    <property type="molecule type" value="Genomic_DNA"/>
</dbReference>
<feature type="domain" description="Exonuclease" evidence="7">
    <location>
        <begin position="57"/>
        <end position="214"/>
    </location>
</feature>
<dbReference type="InterPro" id="IPR034922">
    <property type="entry name" value="REX1-like_exo"/>
</dbReference>
<dbReference type="GO" id="GO:0005634">
    <property type="term" value="C:nucleus"/>
    <property type="evidence" value="ECO:0007669"/>
    <property type="project" value="UniProtKB-SubCell"/>
</dbReference>
<dbReference type="PANTHER" id="PTHR12801">
    <property type="entry name" value="RNA EXONUCLEASE REXO1 / RECO3 FAMILY MEMBER-RELATED"/>
    <property type="match status" value="1"/>
</dbReference>
<sequence>MANKGNKQPWSCCGRIRGSEGCAMAKYHVYEDNEYYNTKGYVATIQSEETDDERDEEVYSLDCEMVYTRNGSEVAKITVVDQDLDLVYEQLVKPTSEVIDCNTRFSGLREEDLVGVTTTLEDVQAALLRLCSAKTILLGHSLEHDLIVLKLVHRTVVDTSVVFPHRQGPPYKKGLKKLCEEYLGKKIRVNPGGGHDSREDASACMELMKYRVKKCC</sequence>
<evidence type="ECO:0000313" key="10">
    <source>
        <dbReference type="Proteomes" id="UP000014760"/>
    </source>
</evidence>
<dbReference type="CDD" id="cd06145">
    <property type="entry name" value="REX1_like"/>
    <property type="match status" value="1"/>
</dbReference>
<evidence type="ECO:0000313" key="9">
    <source>
        <dbReference type="EnsemblMetazoa" id="CapteP197376"/>
    </source>
</evidence>
<dbReference type="STRING" id="283909.R7TW66"/>
<evidence type="ECO:0000259" key="7">
    <source>
        <dbReference type="SMART" id="SM00479"/>
    </source>
</evidence>
<comment type="similarity">
    <text evidence="2">Belongs to the REXO1/REXO3 family.</text>
</comment>
<dbReference type="Proteomes" id="UP000014760">
    <property type="component" value="Unassembled WGS sequence"/>
</dbReference>
<proteinExistence type="inferred from homology"/>
<dbReference type="FunFam" id="3.30.420.10:FF:000019">
    <property type="entry name" value="RNA exonuclease NEF-sp"/>
    <property type="match status" value="1"/>
</dbReference>
<dbReference type="GO" id="GO:0004527">
    <property type="term" value="F:exonuclease activity"/>
    <property type="evidence" value="ECO:0007669"/>
    <property type="project" value="UniProtKB-KW"/>
</dbReference>
<evidence type="ECO:0000256" key="2">
    <source>
        <dbReference type="ARBA" id="ARBA00006357"/>
    </source>
</evidence>
<reference evidence="9" key="3">
    <citation type="submission" date="2015-06" db="UniProtKB">
        <authorList>
            <consortium name="EnsemblMetazoa"/>
        </authorList>
    </citation>
    <scope>IDENTIFICATION</scope>
</reference>
<dbReference type="AlphaFoldDB" id="R7TW66"/>
<dbReference type="OrthoDB" id="206335at2759"/>
<keyword evidence="5" id="KW-0269">Exonuclease</keyword>
<reference evidence="8 10" key="2">
    <citation type="journal article" date="2013" name="Nature">
        <title>Insights into bilaterian evolution from three spiralian genomes.</title>
        <authorList>
            <person name="Simakov O."/>
            <person name="Marletaz F."/>
            <person name="Cho S.J."/>
            <person name="Edsinger-Gonzales E."/>
            <person name="Havlak P."/>
            <person name="Hellsten U."/>
            <person name="Kuo D.H."/>
            <person name="Larsson T."/>
            <person name="Lv J."/>
            <person name="Arendt D."/>
            <person name="Savage R."/>
            <person name="Osoegawa K."/>
            <person name="de Jong P."/>
            <person name="Grimwood J."/>
            <person name="Chapman J.A."/>
            <person name="Shapiro H."/>
            <person name="Aerts A."/>
            <person name="Otillar R.P."/>
            <person name="Terry A.Y."/>
            <person name="Boore J.L."/>
            <person name="Grigoriev I.V."/>
            <person name="Lindberg D.R."/>
            <person name="Seaver E.C."/>
            <person name="Weisblat D.A."/>
            <person name="Putnam N.H."/>
            <person name="Rokhsar D.S."/>
        </authorList>
    </citation>
    <scope>NUCLEOTIDE SEQUENCE</scope>
    <source>
        <strain evidence="8 10">I ESC-2004</strain>
    </source>
</reference>
<gene>
    <name evidence="8" type="ORF">CAPTEDRAFT_197376</name>
</gene>
<dbReference type="GO" id="GO:0003676">
    <property type="term" value="F:nucleic acid binding"/>
    <property type="evidence" value="ECO:0007669"/>
    <property type="project" value="InterPro"/>
</dbReference>
<dbReference type="OMA" id="SECARCT"/>
<evidence type="ECO:0000313" key="8">
    <source>
        <dbReference type="EMBL" id="ELT95696.1"/>
    </source>
</evidence>
<keyword evidence="4" id="KW-0378">Hydrolase</keyword>
<dbReference type="Gene3D" id="3.30.420.10">
    <property type="entry name" value="Ribonuclease H-like superfamily/Ribonuclease H"/>
    <property type="match status" value="1"/>
</dbReference>
<dbReference type="EMBL" id="KB309044">
    <property type="protein sequence ID" value="ELT95696.1"/>
    <property type="molecule type" value="Genomic_DNA"/>
</dbReference>
<dbReference type="PANTHER" id="PTHR12801:SF115">
    <property type="entry name" value="FI18136P1-RELATED"/>
    <property type="match status" value="1"/>
</dbReference>
<name>R7TW66_CAPTE</name>
<dbReference type="HOGENOM" id="CLU_022453_5_0_1"/>
<evidence type="ECO:0000256" key="4">
    <source>
        <dbReference type="ARBA" id="ARBA00022801"/>
    </source>
</evidence>
<evidence type="ECO:0000256" key="3">
    <source>
        <dbReference type="ARBA" id="ARBA00022722"/>
    </source>
</evidence>
<dbReference type="SUPFAM" id="SSF53098">
    <property type="entry name" value="Ribonuclease H-like"/>
    <property type="match status" value="1"/>
</dbReference>
<accession>R7TW66</accession>
<evidence type="ECO:0000256" key="5">
    <source>
        <dbReference type="ARBA" id="ARBA00022839"/>
    </source>
</evidence>
<dbReference type="InterPro" id="IPR013520">
    <property type="entry name" value="Ribonucl_H"/>
</dbReference>
<keyword evidence="3" id="KW-0540">Nuclease</keyword>
<organism evidence="8">
    <name type="scientific">Capitella teleta</name>
    <name type="common">Polychaete worm</name>
    <dbReference type="NCBI Taxonomy" id="283909"/>
    <lineage>
        <taxon>Eukaryota</taxon>
        <taxon>Metazoa</taxon>
        <taxon>Spiralia</taxon>
        <taxon>Lophotrochozoa</taxon>
        <taxon>Annelida</taxon>
        <taxon>Polychaeta</taxon>
        <taxon>Sedentaria</taxon>
        <taxon>Scolecida</taxon>
        <taxon>Capitellidae</taxon>
        <taxon>Capitella</taxon>
    </lineage>
</organism>
<comment type="subcellular location">
    <subcellularLocation>
        <location evidence="1">Nucleus</location>
    </subcellularLocation>
</comment>
<reference evidence="10" key="1">
    <citation type="submission" date="2012-12" db="EMBL/GenBank/DDBJ databases">
        <authorList>
            <person name="Hellsten U."/>
            <person name="Grimwood J."/>
            <person name="Chapman J.A."/>
            <person name="Shapiro H."/>
            <person name="Aerts A."/>
            <person name="Otillar R.P."/>
            <person name="Terry A.Y."/>
            <person name="Boore J.L."/>
            <person name="Simakov O."/>
            <person name="Marletaz F."/>
            <person name="Cho S.-J."/>
            <person name="Edsinger-Gonzales E."/>
            <person name="Havlak P."/>
            <person name="Kuo D.-H."/>
            <person name="Larsson T."/>
            <person name="Lv J."/>
            <person name="Arendt D."/>
            <person name="Savage R."/>
            <person name="Osoegawa K."/>
            <person name="de Jong P."/>
            <person name="Lindberg D.R."/>
            <person name="Seaver E.C."/>
            <person name="Weisblat D.A."/>
            <person name="Putnam N.H."/>
            <person name="Grigoriev I.V."/>
            <person name="Rokhsar D.S."/>
        </authorList>
    </citation>
    <scope>NUCLEOTIDE SEQUENCE</scope>
    <source>
        <strain evidence="10">I ESC-2004</strain>
    </source>
</reference>
<dbReference type="InterPro" id="IPR012337">
    <property type="entry name" value="RNaseH-like_sf"/>
</dbReference>
<dbReference type="InterPro" id="IPR047021">
    <property type="entry name" value="REXO1/3/4-like"/>
</dbReference>
<dbReference type="EnsemblMetazoa" id="CapteT197376">
    <property type="protein sequence ID" value="CapteP197376"/>
    <property type="gene ID" value="CapteG197376"/>
</dbReference>
<dbReference type="SMART" id="SM00479">
    <property type="entry name" value="EXOIII"/>
    <property type="match status" value="1"/>
</dbReference>
<evidence type="ECO:0000256" key="6">
    <source>
        <dbReference type="ARBA" id="ARBA00023242"/>
    </source>
</evidence>
<evidence type="ECO:0000256" key="1">
    <source>
        <dbReference type="ARBA" id="ARBA00004123"/>
    </source>
</evidence>